<sequence length="210" mass="24041">MASPSLLRPPELRQPTPKPQPQTTASPSDPFMDLMVANLNKANIVSVSPPKGYTENLSATFLSSGNPCLDLFFHVVPDTPPESLKEMLRLAWAHDPLTTLKLIYNLRGVRGTGKSDKEGFFTATFCLHNNHHKSLACNLDSLADFGCFKDLPEMLYRLLEGFDIRKIQKEEWNQRKVGARRRFMMRHPRFRRNNSQKKKKGDQQELTKMK</sequence>
<dbReference type="PANTHER" id="PTHR31373:SF17">
    <property type="entry name" value="OS06G0652100 PROTEIN"/>
    <property type="match status" value="1"/>
</dbReference>
<dbReference type="PANTHER" id="PTHR31373">
    <property type="entry name" value="OS06G0652100 PROTEIN"/>
    <property type="match status" value="1"/>
</dbReference>
<feature type="compositionally biased region" description="Basic and acidic residues" evidence="1">
    <location>
        <begin position="201"/>
        <end position="210"/>
    </location>
</feature>
<dbReference type="PIRSF" id="PIRSF015417">
    <property type="entry name" value="T31B5_30_vWA"/>
    <property type="match status" value="1"/>
</dbReference>
<gene>
    <name evidence="3" type="ORF">COLO4_25232</name>
</gene>
<evidence type="ECO:0000313" key="4">
    <source>
        <dbReference type="Proteomes" id="UP000187203"/>
    </source>
</evidence>
<evidence type="ECO:0000313" key="3">
    <source>
        <dbReference type="EMBL" id="OMO77295.1"/>
    </source>
</evidence>
<feature type="region of interest" description="Disordered" evidence="1">
    <location>
        <begin position="185"/>
        <end position="210"/>
    </location>
</feature>
<dbReference type="InterPro" id="IPR058580">
    <property type="entry name" value="DUF2828"/>
</dbReference>
<comment type="caution">
    <text evidence="3">The sequence shown here is derived from an EMBL/GenBank/DDBJ whole genome shotgun (WGS) entry which is preliminary data.</text>
</comment>
<dbReference type="Proteomes" id="UP000187203">
    <property type="component" value="Unassembled WGS sequence"/>
</dbReference>
<dbReference type="Pfam" id="PF11443">
    <property type="entry name" value="DUF2828"/>
    <property type="match status" value="1"/>
</dbReference>
<dbReference type="EMBL" id="AWUE01018968">
    <property type="protein sequence ID" value="OMO77295.1"/>
    <property type="molecule type" value="Genomic_DNA"/>
</dbReference>
<evidence type="ECO:0000256" key="1">
    <source>
        <dbReference type="SAM" id="MobiDB-lite"/>
    </source>
</evidence>
<dbReference type="OrthoDB" id="1934832at2759"/>
<organism evidence="3 4">
    <name type="scientific">Corchorus olitorius</name>
    <dbReference type="NCBI Taxonomy" id="93759"/>
    <lineage>
        <taxon>Eukaryota</taxon>
        <taxon>Viridiplantae</taxon>
        <taxon>Streptophyta</taxon>
        <taxon>Embryophyta</taxon>
        <taxon>Tracheophyta</taxon>
        <taxon>Spermatophyta</taxon>
        <taxon>Magnoliopsida</taxon>
        <taxon>eudicotyledons</taxon>
        <taxon>Gunneridae</taxon>
        <taxon>Pentapetalae</taxon>
        <taxon>rosids</taxon>
        <taxon>malvids</taxon>
        <taxon>Malvales</taxon>
        <taxon>Malvaceae</taxon>
        <taxon>Grewioideae</taxon>
        <taxon>Apeibeae</taxon>
        <taxon>Corchorus</taxon>
    </lineage>
</organism>
<accession>A0A1R3I3W6</accession>
<dbReference type="STRING" id="93759.A0A1R3I3W6"/>
<keyword evidence="4" id="KW-1185">Reference proteome</keyword>
<dbReference type="AlphaFoldDB" id="A0A1R3I3W6"/>
<evidence type="ECO:0000259" key="2">
    <source>
        <dbReference type="Pfam" id="PF11443"/>
    </source>
</evidence>
<reference evidence="4" key="1">
    <citation type="submission" date="2013-09" db="EMBL/GenBank/DDBJ databases">
        <title>Corchorus olitorius genome sequencing.</title>
        <authorList>
            <person name="Alam M."/>
            <person name="Haque M.S."/>
            <person name="Islam M.S."/>
            <person name="Emdad E.M."/>
            <person name="Islam M.M."/>
            <person name="Ahmed B."/>
            <person name="Halim A."/>
            <person name="Hossen Q.M.M."/>
            <person name="Hossain M.Z."/>
            <person name="Ahmed R."/>
            <person name="Khan M.M."/>
            <person name="Islam R."/>
            <person name="Rashid M.M."/>
            <person name="Khan S.A."/>
            <person name="Rahman M.S."/>
            <person name="Alam M."/>
            <person name="Yahiya A.S."/>
            <person name="Khan M.S."/>
            <person name="Azam M.S."/>
            <person name="Haque T."/>
            <person name="Lashkar M.Z.H."/>
            <person name="Akhand A.I."/>
            <person name="Morshed G."/>
            <person name="Roy S."/>
            <person name="Uddin K.S."/>
            <person name="Rabeya T."/>
            <person name="Hossain A.S."/>
            <person name="Chowdhury A."/>
            <person name="Snigdha A.R."/>
            <person name="Mortoza M.S."/>
            <person name="Matin S.A."/>
            <person name="Hoque S.M.E."/>
            <person name="Islam M.K."/>
            <person name="Roy D.K."/>
            <person name="Haider R."/>
            <person name="Moosa M.M."/>
            <person name="Elias S.M."/>
            <person name="Hasan A.M."/>
            <person name="Jahan S."/>
            <person name="Shafiuddin M."/>
            <person name="Mahmood N."/>
            <person name="Shommy N.S."/>
        </authorList>
    </citation>
    <scope>NUCLEOTIDE SEQUENCE [LARGE SCALE GENOMIC DNA]</scope>
    <source>
        <strain evidence="4">cv. O-4</strain>
    </source>
</reference>
<feature type="compositionally biased region" description="Basic residues" evidence="1">
    <location>
        <begin position="185"/>
        <end position="200"/>
    </location>
</feature>
<dbReference type="InterPro" id="IPR011205">
    <property type="entry name" value="UCP015417_vWA"/>
</dbReference>
<feature type="domain" description="DUF2828" evidence="2">
    <location>
        <begin position="54"/>
        <end position="204"/>
    </location>
</feature>
<name>A0A1R3I3W6_9ROSI</name>
<proteinExistence type="predicted"/>
<feature type="region of interest" description="Disordered" evidence="1">
    <location>
        <begin position="1"/>
        <end position="30"/>
    </location>
</feature>
<protein>
    <recommendedName>
        <fullName evidence="2">DUF2828 domain-containing protein</fullName>
    </recommendedName>
</protein>